<feature type="transmembrane region" description="Helical" evidence="1">
    <location>
        <begin position="254"/>
        <end position="272"/>
    </location>
</feature>
<feature type="transmembrane region" description="Helical" evidence="1">
    <location>
        <begin position="16"/>
        <end position="39"/>
    </location>
</feature>
<keyword evidence="3" id="KW-1185">Reference proteome</keyword>
<organism evidence="2 3">
    <name type="scientific">Anaeramoeba flamelloides</name>
    <dbReference type="NCBI Taxonomy" id="1746091"/>
    <lineage>
        <taxon>Eukaryota</taxon>
        <taxon>Metamonada</taxon>
        <taxon>Anaeramoebidae</taxon>
        <taxon>Anaeramoeba</taxon>
    </lineage>
</organism>
<dbReference type="Proteomes" id="UP001150062">
    <property type="component" value="Unassembled WGS sequence"/>
</dbReference>
<gene>
    <name evidence="2" type="ORF">M0813_26906</name>
</gene>
<feature type="transmembrane region" description="Helical" evidence="1">
    <location>
        <begin position="216"/>
        <end position="234"/>
    </location>
</feature>
<keyword evidence="1" id="KW-0812">Transmembrane</keyword>
<comment type="caution">
    <text evidence="2">The sequence shown here is derived from an EMBL/GenBank/DDBJ whole genome shotgun (WGS) entry which is preliminary data.</text>
</comment>
<evidence type="ECO:0000256" key="1">
    <source>
        <dbReference type="SAM" id="Phobius"/>
    </source>
</evidence>
<reference evidence="2" key="1">
    <citation type="submission" date="2022-08" db="EMBL/GenBank/DDBJ databases">
        <title>Novel sulfate-reducing endosymbionts in the free-living metamonad Anaeramoeba.</title>
        <authorList>
            <person name="Jerlstrom-Hultqvist J."/>
            <person name="Cepicka I."/>
            <person name="Gallot-Lavallee L."/>
            <person name="Salas-Leiva D."/>
            <person name="Curtis B.A."/>
            <person name="Zahonova K."/>
            <person name="Pipaliya S."/>
            <person name="Dacks J."/>
            <person name="Roger A.J."/>
        </authorList>
    </citation>
    <scope>NUCLEOTIDE SEQUENCE</scope>
    <source>
        <strain evidence="2">Schooner1</strain>
    </source>
</reference>
<keyword evidence="1" id="KW-0472">Membrane</keyword>
<protein>
    <submittedName>
        <fullName evidence="2">Uncharacterized protein</fullName>
    </submittedName>
</protein>
<dbReference type="EMBL" id="JAOAOG010000239">
    <property type="protein sequence ID" value="KAJ6237348.1"/>
    <property type="molecule type" value="Genomic_DNA"/>
</dbReference>
<accession>A0ABQ8XZR6</accession>
<feature type="transmembrane region" description="Helical" evidence="1">
    <location>
        <begin position="114"/>
        <end position="136"/>
    </location>
</feature>
<keyword evidence="1" id="KW-1133">Transmembrane helix</keyword>
<sequence length="278" mass="31954">MLNLSEGQIKKSLTKVLYSLADALALGTLGYLTSSLIFLSLVGGAFSMIIAALLFAFGIWFFSLFLFPDLFKRNNSNENQLLSSTTKVQLIDSIFLISGLLDKYSSQNKHLNVFLVRLVFTLLQFFSASIVVVLYVCEFNQIDIEILSSFQSILFVCVWILSITFSVNLANVCGFFFTKIEKRYFNNANQLNNRRTFFTSLIYETVLTQFTIVNRILWFVATILMSFFVAVDYIRGWPDHICSSEECNNYPREQLSWIPFVIGLIKGFIFRFKIMKDI</sequence>
<feature type="transmembrane region" description="Helical" evidence="1">
    <location>
        <begin position="45"/>
        <end position="67"/>
    </location>
</feature>
<name>A0ABQ8XZR6_9EUKA</name>
<evidence type="ECO:0000313" key="2">
    <source>
        <dbReference type="EMBL" id="KAJ6237348.1"/>
    </source>
</evidence>
<feature type="transmembrane region" description="Helical" evidence="1">
    <location>
        <begin position="152"/>
        <end position="177"/>
    </location>
</feature>
<evidence type="ECO:0000313" key="3">
    <source>
        <dbReference type="Proteomes" id="UP001150062"/>
    </source>
</evidence>
<proteinExistence type="predicted"/>